<dbReference type="Gene3D" id="3.10.180.10">
    <property type="entry name" value="2,3-Dihydroxybiphenyl 1,2-Dioxygenase, domain 1"/>
    <property type="match status" value="1"/>
</dbReference>
<protein>
    <submittedName>
        <fullName evidence="2">VOC family protein</fullName>
    </submittedName>
</protein>
<reference evidence="2 3" key="1">
    <citation type="submission" date="2023-03" db="EMBL/GenBank/DDBJ databases">
        <title>Isolation and description of six Streptomyces strains from soil environments, able to metabolize different microbial glucans.</title>
        <authorList>
            <person name="Widen T."/>
            <person name="Larsbrink J."/>
        </authorList>
    </citation>
    <scope>NUCLEOTIDE SEQUENCE [LARGE SCALE GENOMIC DNA]</scope>
    <source>
        <strain evidence="2 3">Mut2</strain>
    </source>
</reference>
<evidence type="ECO:0000313" key="3">
    <source>
        <dbReference type="Proteomes" id="UP001229952"/>
    </source>
</evidence>
<dbReference type="InterPro" id="IPR029068">
    <property type="entry name" value="Glyas_Bleomycin-R_OHBP_Dase"/>
</dbReference>
<sequence>MFGSLSAVLIKCDNFEEMKAFYRDRLKMGTVKEGEGWIVLDTGAGGELVLGGDTGGETMAIAFTGAELGAAREELRDAGAMEIEKHSDMWRFFVKDPDGNTVLIID</sequence>
<proteinExistence type="predicted"/>
<dbReference type="Pfam" id="PF18029">
    <property type="entry name" value="Glyoxalase_6"/>
    <property type="match status" value="1"/>
</dbReference>
<evidence type="ECO:0000259" key="1">
    <source>
        <dbReference type="Pfam" id="PF18029"/>
    </source>
</evidence>
<evidence type="ECO:0000313" key="2">
    <source>
        <dbReference type="EMBL" id="WLQ40120.1"/>
    </source>
</evidence>
<dbReference type="InterPro" id="IPR041581">
    <property type="entry name" value="Glyoxalase_6"/>
</dbReference>
<dbReference type="SUPFAM" id="SSF54593">
    <property type="entry name" value="Glyoxalase/Bleomycin resistance protein/Dihydroxybiphenyl dioxygenase"/>
    <property type="match status" value="1"/>
</dbReference>
<feature type="domain" description="Glyoxalase-like" evidence="1">
    <location>
        <begin position="8"/>
        <end position="102"/>
    </location>
</feature>
<gene>
    <name evidence="2" type="ORF">P8A22_08960</name>
</gene>
<dbReference type="Proteomes" id="UP001229952">
    <property type="component" value="Chromosome"/>
</dbReference>
<keyword evidence="3" id="KW-1185">Reference proteome</keyword>
<name>A0ABY9HZX9_9ACTN</name>
<dbReference type="EMBL" id="CP120992">
    <property type="protein sequence ID" value="WLQ40120.1"/>
    <property type="molecule type" value="Genomic_DNA"/>
</dbReference>
<dbReference type="RefSeq" id="WP_207315308.1">
    <property type="nucleotide sequence ID" value="NZ_CP120992.1"/>
</dbReference>
<accession>A0ABY9HZX9</accession>
<organism evidence="2 3">
    <name type="scientific">Streptomyces laculatispora</name>
    <dbReference type="NCBI Taxonomy" id="887464"/>
    <lineage>
        <taxon>Bacteria</taxon>
        <taxon>Bacillati</taxon>
        <taxon>Actinomycetota</taxon>
        <taxon>Actinomycetes</taxon>
        <taxon>Kitasatosporales</taxon>
        <taxon>Streptomycetaceae</taxon>
        <taxon>Streptomyces</taxon>
    </lineage>
</organism>